<dbReference type="HOGENOM" id="CLU_658872_0_0_1"/>
<gene>
    <name evidence="1" type="ORF">BOTBODRAFT_45143</name>
</gene>
<dbReference type="AlphaFoldDB" id="A0A067MPB7"/>
<accession>A0A067MPB7</accession>
<reference evidence="2" key="1">
    <citation type="journal article" date="2014" name="Proc. Natl. Acad. Sci. U.S.A.">
        <title>Extensive sampling of basidiomycete genomes demonstrates inadequacy of the white-rot/brown-rot paradigm for wood decay fungi.</title>
        <authorList>
            <person name="Riley R."/>
            <person name="Salamov A.A."/>
            <person name="Brown D.W."/>
            <person name="Nagy L.G."/>
            <person name="Floudas D."/>
            <person name="Held B.W."/>
            <person name="Levasseur A."/>
            <person name="Lombard V."/>
            <person name="Morin E."/>
            <person name="Otillar R."/>
            <person name="Lindquist E.A."/>
            <person name="Sun H."/>
            <person name="LaButti K.M."/>
            <person name="Schmutz J."/>
            <person name="Jabbour D."/>
            <person name="Luo H."/>
            <person name="Baker S.E."/>
            <person name="Pisabarro A.G."/>
            <person name="Walton J.D."/>
            <person name="Blanchette R.A."/>
            <person name="Henrissat B."/>
            <person name="Martin F."/>
            <person name="Cullen D."/>
            <person name="Hibbett D.S."/>
            <person name="Grigoriev I.V."/>
        </authorList>
    </citation>
    <scope>NUCLEOTIDE SEQUENCE [LARGE SCALE GENOMIC DNA]</scope>
    <source>
        <strain evidence="2">FD-172 SS1</strain>
    </source>
</reference>
<evidence type="ECO:0008006" key="3">
    <source>
        <dbReference type="Google" id="ProtNLM"/>
    </source>
</evidence>
<proteinExistence type="predicted"/>
<evidence type="ECO:0000313" key="1">
    <source>
        <dbReference type="EMBL" id="KDQ13421.1"/>
    </source>
</evidence>
<protein>
    <recommendedName>
        <fullName evidence="3">F-box domain-containing protein</fullName>
    </recommendedName>
</protein>
<dbReference type="EMBL" id="KL198043">
    <property type="protein sequence ID" value="KDQ13421.1"/>
    <property type="molecule type" value="Genomic_DNA"/>
</dbReference>
<dbReference type="InParanoid" id="A0A067MPB7"/>
<evidence type="ECO:0000313" key="2">
    <source>
        <dbReference type="Proteomes" id="UP000027195"/>
    </source>
</evidence>
<name>A0A067MPB7_BOTB1</name>
<organism evidence="1 2">
    <name type="scientific">Botryobasidium botryosum (strain FD-172 SS1)</name>
    <dbReference type="NCBI Taxonomy" id="930990"/>
    <lineage>
        <taxon>Eukaryota</taxon>
        <taxon>Fungi</taxon>
        <taxon>Dikarya</taxon>
        <taxon>Basidiomycota</taxon>
        <taxon>Agaricomycotina</taxon>
        <taxon>Agaricomycetes</taxon>
        <taxon>Cantharellales</taxon>
        <taxon>Botryobasidiaceae</taxon>
        <taxon>Botryobasidium</taxon>
    </lineage>
</organism>
<dbReference type="STRING" id="930990.A0A067MPB7"/>
<keyword evidence="2" id="KW-1185">Reference proteome</keyword>
<dbReference type="Proteomes" id="UP000027195">
    <property type="component" value="Unassembled WGS sequence"/>
</dbReference>
<sequence>MKDIIWRKIAEKTICRRRRRPTAELVGTRLKLINVPVGQGFLGEDAHFTGCGHSVLRLGDLEKPASHWSLTSMEAIIADNIPPLLQTLVDRIQQSCDINAEKEVESCRAWHSPAMGAYRRNGPPSPYGYLFSRSGNAPLHISARLCQETGSAECQARYCSQHISCCASLKLVFKNERSIHFDDVWAWLSQAAPSPEALYLYADDDAIRGIIPGKLFNGEVPPRLCHITLEGLHLPLTDRSFTNLTKLRIAGMYDCPVTYVIDVLQAINASPRLEELHMESICYEGGPDLDELVETAPHNIDLSHLQHLSFRFLDVWMVQFLLNRLTIPPRAKLEIAIEDLPCDQDLSDIFPVNPANLRNLQSIHTLAFATNDDRRGCIIEGGIMTALDGGTLSTLLIFRAHSEDAVQPWTSIVVDAS</sequence>